<feature type="transmembrane region" description="Helical" evidence="1">
    <location>
        <begin position="218"/>
        <end position="237"/>
    </location>
</feature>
<protein>
    <submittedName>
        <fullName evidence="2">Uncharacterized protein</fullName>
    </submittedName>
</protein>
<feature type="transmembrane region" description="Helical" evidence="1">
    <location>
        <begin position="183"/>
        <end position="206"/>
    </location>
</feature>
<feature type="transmembrane region" description="Helical" evidence="1">
    <location>
        <begin position="440"/>
        <end position="460"/>
    </location>
</feature>
<feature type="transmembrane region" description="Helical" evidence="1">
    <location>
        <begin position="414"/>
        <end position="434"/>
    </location>
</feature>
<feature type="transmembrane region" description="Helical" evidence="1">
    <location>
        <begin position="106"/>
        <end position="126"/>
    </location>
</feature>
<reference evidence="2" key="1">
    <citation type="journal article" date="2014" name="Genome Biol. Evol.">
        <title>Pangenome evidence for extensive interdomain horizontal transfer affecting lineage core and shell genes in uncultured planktonic thaumarchaeota and euryarchaeota.</title>
        <authorList>
            <person name="Deschamps P."/>
            <person name="Zivanovic Y."/>
            <person name="Moreira D."/>
            <person name="Rodriguez-Valera F."/>
            <person name="Lopez-Garcia P."/>
        </authorList>
    </citation>
    <scope>NUCLEOTIDE SEQUENCE</scope>
</reference>
<accession>A0A075GVY2</accession>
<feature type="transmembrane region" description="Helical" evidence="1">
    <location>
        <begin position="54"/>
        <end position="74"/>
    </location>
</feature>
<feature type="transmembrane region" description="Helical" evidence="1">
    <location>
        <begin position="146"/>
        <end position="163"/>
    </location>
</feature>
<sequence>MAVGGGDAFSFPATLLTVILLWSFLQWSAPLWLPGMSEKYSDKAKFLRQFDRSLTILPVVLVLLVVLALFRAHFVQDFTHGHVINFGIDNSSSWQRMLHGPVNTVGSPWLGIIILFAITTLVKECFGNSDYSLFDEHTADLRARVLRWHGFLWPLMLIGFIPSDAFSVYSEPQTFIGSQIAPLQTSITLIFAGIGMGIWPYAVANYSQSGDMKKGDNFLLASITAVLALFFLAMENLSSQRVDEFDELIALGQMTELALTMSMVVLLLGWPIFLMLLSKVHEKRGIAKERRWLGLTRTLSHTLILIWLTGVVILESLPHIDGWYNSFWLSLTLMLPLAIFGVAGTLLPIVGLDSRPRPEVWGFFLVMSLAIPFLTIREPLTVVLMPGLFISMTTLPLLATHPELRPNLPIQNRVIESGVLIGLTITALWGFHHMFTGDSLAISLGIGITLILPLISILLLNRKIAVS</sequence>
<evidence type="ECO:0000313" key="2">
    <source>
        <dbReference type="EMBL" id="AIF06432.1"/>
    </source>
</evidence>
<keyword evidence="1" id="KW-0812">Transmembrane</keyword>
<feature type="transmembrane region" description="Helical" evidence="1">
    <location>
        <begin position="257"/>
        <end position="277"/>
    </location>
</feature>
<name>A0A075GVY2_9EURY</name>
<keyword evidence="1" id="KW-0472">Membrane</keyword>
<evidence type="ECO:0000256" key="1">
    <source>
        <dbReference type="SAM" id="Phobius"/>
    </source>
</evidence>
<dbReference type="AlphaFoldDB" id="A0A075GVY2"/>
<feature type="transmembrane region" description="Helical" evidence="1">
    <location>
        <begin position="360"/>
        <end position="376"/>
    </location>
</feature>
<proteinExistence type="predicted"/>
<feature type="transmembrane region" description="Helical" evidence="1">
    <location>
        <begin position="326"/>
        <end position="348"/>
    </location>
</feature>
<feature type="transmembrane region" description="Helical" evidence="1">
    <location>
        <begin position="298"/>
        <end position="320"/>
    </location>
</feature>
<dbReference type="EMBL" id="KF900769">
    <property type="protein sequence ID" value="AIF06432.1"/>
    <property type="molecule type" value="Genomic_DNA"/>
</dbReference>
<keyword evidence="1" id="KW-1133">Transmembrane helix</keyword>
<feature type="transmembrane region" description="Helical" evidence="1">
    <location>
        <begin position="12"/>
        <end position="33"/>
    </location>
</feature>
<feature type="transmembrane region" description="Helical" evidence="1">
    <location>
        <begin position="382"/>
        <end position="402"/>
    </location>
</feature>
<organism evidence="2">
    <name type="scientific">uncultured marine group II/III euryarchaeote KM3_192_B10</name>
    <dbReference type="NCBI Taxonomy" id="1457963"/>
    <lineage>
        <taxon>Archaea</taxon>
        <taxon>Methanobacteriati</taxon>
        <taxon>Methanobacteriota</taxon>
        <taxon>environmental samples</taxon>
    </lineage>
</organism>